<dbReference type="PANTHER" id="PTHR22912">
    <property type="entry name" value="DISULFIDE OXIDOREDUCTASE"/>
    <property type="match status" value="1"/>
</dbReference>
<evidence type="ECO:0000259" key="14">
    <source>
        <dbReference type="Pfam" id="PF02852"/>
    </source>
</evidence>
<dbReference type="SUPFAM" id="SSF55424">
    <property type="entry name" value="FAD/NAD-linked reductases, dimerisation (C-terminal) domain"/>
    <property type="match status" value="1"/>
</dbReference>
<dbReference type="EC" id="1.8.1.4" evidence="3 13"/>
<dbReference type="GO" id="GO:0004148">
    <property type="term" value="F:dihydrolipoyl dehydrogenase (NADH) activity"/>
    <property type="evidence" value="ECO:0007669"/>
    <property type="project" value="UniProtKB-EC"/>
</dbReference>
<evidence type="ECO:0000256" key="12">
    <source>
        <dbReference type="ARBA" id="ARBA00049187"/>
    </source>
</evidence>
<keyword evidence="17" id="KW-1185">Reference proteome</keyword>
<dbReference type="SUPFAM" id="SSF51905">
    <property type="entry name" value="FAD/NAD(P)-binding domain"/>
    <property type="match status" value="1"/>
</dbReference>
<dbReference type="Gene3D" id="3.50.50.60">
    <property type="entry name" value="FAD/NAD(P)-binding domain"/>
    <property type="match status" value="2"/>
</dbReference>
<keyword evidence="9 13" id="KW-0520">NAD</keyword>
<dbReference type="PRINTS" id="PR00411">
    <property type="entry name" value="PNDRDTASEI"/>
</dbReference>
<evidence type="ECO:0000256" key="1">
    <source>
        <dbReference type="ARBA" id="ARBA00004496"/>
    </source>
</evidence>
<keyword evidence="7 13" id="KW-0274">FAD</keyword>
<proteinExistence type="inferred from homology"/>
<keyword evidence="6 13" id="KW-0285">Flavoprotein</keyword>
<accession>A0ABW0CU49</accession>
<comment type="similarity">
    <text evidence="2 13">Belongs to the class-I pyridine nucleotide-disulfide oxidoreductase family.</text>
</comment>
<dbReference type="RefSeq" id="WP_380861087.1">
    <property type="nucleotide sequence ID" value="NZ_JBHSKM010000024.1"/>
</dbReference>
<dbReference type="InterPro" id="IPR016156">
    <property type="entry name" value="FAD/NAD-linked_Rdtase_dimer_sf"/>
</dbReference>
<evidence type="ECO:0000256" key="10">
    <source>
        <dbReference type="ARBA" id="ARBA00023157"/>
    </source>
</evidence>
<evidence type="ECO:0000313" key="16">
    <source>
        <dbReference type="EMBL" id="MFC5218402.1"/>
    </source>
</evidence>
<sequence>MVEQDERFDVVVLGAGPGGYVAAIRAAQLGKRVAVVEEKYWGGICLNVGCIPSKALLRNAELAHIFTREAKTFGIKVDGQVSFDYGEAFRRSRKVADGRVKGVHYLMKKNKITEIDGRGTFLDPHTLQVAGYDGETRTIGFDHCIIATGATPKLLPGTRRSARVVTFEEQILAEELPGSIVIAGAGAIGVEFAYVLHNYGVKVTVVEFLDRMVPLEDAEVSAELAKQYRRLGIDVLTSTRVDTVDESGEQVRVTVTGKDGTQQVLEADKVLQAIGFQPNIDGYGLDKTGVTVTERGAIDIDGRCRTSVPHIFAIGDVTAKLMLAHAAEAMGIVAAETIADAETMELDYVMIPRATYCQPQVASFGWTEAQARERGFDVQVAKFPFTANGKSHGLGDATGFVKLISDAKYGELLGGHLIGPDVTELLPELTLAQQWDLTVHEVARNVHAHPTLGEAVKEAVHGLAGHMINF</sequence>
<dbReference type="PANTHER" id="PTHR22912:SF217">
    <property type="entry name" value="DIHYDROLIPOYL DEHYDROGENASE"/>
    <property type="match status" value="1"/>
</dbReference>
<dbReference type="InterPro" id="IPR006258">
    <property type="entry name" value="Lipoamide_DH"/>
</dbReference>
<evidence type="ECO:0000256" key="4">
    <source>
        <dbReference type="ARBA" id="ARBA00016961"/>
    </source>
</evidence>
<evidence type="ECO:0000256" key="2">
    <source>
        <dbReference type="ARBA" id="ARBA00007532"/>
    </source>
</evidence>
<protein>
    <recommendedName>
        <fullName evidence="4 13">Dihydrolipoyl dehydrogenase</fullName>
        <ecNumber evidence="3 13">1.8.1.4</ecNumber>
    </recommendedName>
</protein>
<evidence type="ECO:0000256" key="9">
    <source>
        <dbReference type="ARBA" id="ARBA00023027"/>
    </source>
</evidence>
<keyword evidence="11 13" id="KW-0676">Redox-active center</keyword>
<dbReference type="NCBIfam" id="TIGR01350">
    <property type="entry name" value="lipoamide_DH"/>
    <property type="match status" value="1"/>
</dbReference>
<dbReference type="EMBL" id="JBHSKM010000024">
    <property type="protein sequence ID" value="MFC5218402.1"/>
    <property type="molecule type" value="Genomic_DNA"/>
</dbReference>
<dbReference type="InterPro" id="IPR036188">
    <property type="entry name" value="FAD/NAD-bd_sf"/>
</dbReference>
<dbReference type="InterPro" id="IPR004099">
    <property type="entry name" value="Pyr_nucl-diS_OxRdtase_dimer"/>
</dbReference>
<comment type="miscellaneous">
    <text evidence="13">The active site is a redox-active disulfide bond.</text>
</comment>
<dbReference type="InterPro" id="IPR012999">
    <property type="entry name" value="Pyr_OxRdtase_I_AS"/>
</dbReference>
<dbReference type="Pfam" id="PF07992">
    <property type="entry name" value="Pyr_redox_2"/>
    <property type="match status" value="1"/>
</dbReference>
<dbReference type="Proteomes" id="UP001596263">
    <property type="component" value="Unassembled WGS sequence"/>
</dbReference>
<dbReference type="Pfam" id="PF02852">
    <property type="entry name" value="Pyr_redox_dim"/>
    <property type="match status" value="1"/>
</dbReference>
<keyword evidence="8 13" id="KW-0560">Oxidoreductase</keyword>
<comment type="subcellular location">
    <subcellularLocation>
        <location evidence="1">Cytoplasm</location>
    </subcellularLocation>
</comment>
<organism evidence="16 17">
    <name type="scientific">Streptomyces coerulescens</name>
    <dbReference type="NCBI Taxonomy" id="29304"/>
    <lineage>
        <taxon>Bacteria</taxon>
        <taxon>Bacillati</taxon>
        <taxon>Actinomycetota</taxon>
        <taxon>Actinomycetes</taxon>
        <taxon>Kitasatosporales</taxon>
        <taxon>Streptomycetaceae</taxon>
        <taxon>Streptomyces</taxon>
    </lineage>
</organism>
<reference evidence="17" key="1">
    <citation type="journal article" date="2019" name="Int. J. Syst. Evol. Microbiol.">
        <title>The Global Catalogue of Microorganisms (GCM) 10K type strain sequencing project: providing services to taxonomists for standard genome sequencing and annotation.</title>
        <authorList>
            <consortium name="The Broad Institute Genomics Platform"/>
            <consortium name="The Broad Institute Genome Sequencing Center for Infectious Disease"/>
            <person name="Wu L."/>
            <person name="Ma J."/>
        </authorList>
    </citation>
    <scope>NUCLEOTIDE SEQUENCE [LARGE SCALE GENOMIC DNA]</scope>
    <source>
        <strain evidence="17">KCTC 42586</strain>
    </source>
</reference>
<evidence type="ECO:0000259" key="15">
    <source>
        <dbReference type="Pfam" id="PF07992"/>
    </source>
</evidence>
<keyword evidence="10" id="KW-1015">Disulfide bond</keyword>
<feature type="domain" description="Pyridine nucleotide-disulphide oxidoreductase dimerisation" evidence="14">
    <location>
        <begin position="351"/>
        <end position="459"/>
    </location>
</feature>
<evidence type="ECO:0000256" key="13">
    <source>
        <dbReference type="RuleBase" id="RU003692"/>
    </source>
</evidence>
<dbReference type="InterPro" id="IPR050151">
    <property type="entry name" value="Class-I_Pyr_Nuc-Dis_Oxidored"/>
</dbReference>
<evidence type="ECO:0000256" key="7">
    <source>
        <dbReference type="ARBA" id="ARBA00022827"/>
    </source>
</evidence>
<keyword evidence="5" id="KW-0963">Cytoplasm</keyword>
<comment type="cofactor">
    <cofactor evidence="13">
        <name>FAD</name>
        <dbReference type="ChEBI" id="CHEBI:57692"/>
    </cofactor>
    <text evidence="13">Binds 1 FAD per subunit.</text>
</comment>
<name>A0ABW0CU49_STRCD</name>
<gene>
    <name evidence="16" type="primary">lpdA</name>
    <name evidence="16" type="ORF">ACFPQ9_31630</name>
</gene>
<comment type="caution">
    <text evidence="16">The sequence shown here is derived from an EMBL/GenBank/DDBJ whole genome shotgun (WGS) entry which is preliminary data.</text>
</comment>
<evidence type="ECO:0000313" key="17">
    <source>
        <dbReference type="Proteomes" id="UP001596263"/>
    </source>
</evidence>
<dbReference type="PROSITE" id="PS00076">
    <property type="entry name" value="PYRIDINE_REDOX_1"/>
    <property type="match status" value="1"/>
</dbReference>
<evidence type="ECO:0000256" key="11">
    <source>
        <dbReference type="ARBA" id="ARBA00023284"/>
    </source>
</evidence>
<evidence type="ECO:0000256" key="6">
    <source>
        <dbReference type="ARBA" id="ARBA00022630"/>
    </source>
</evidence>
<evidence type="ECO:0000256" key="8">
    <source>
        <dbReference type="ARBA" id="ARBA00023002"/>
    </source>
</evidence>
<dbReference type="PRINTS" id="PR00368">
    <property type="entry name" value="FADPNR"/>
</dbReference>
<evidence type="ECO:0000256" key="3">
    <source>
        <dbReference type="ARBA" id="ARBA00012608"/>
    </source>
</evidence>
<feature type="domain" description="FAD/NAD(P)-binding" evidence="15">
    <location>
        <begin position="8"/>
        <end position="331"/>
    </location>
</feature>
<comment type="catalytic activity">
    <reaction evidence="12 13">
        <text>N(6)-[(R)-dihydrolipoyl]-L-lysyl-[protein] + NAD(+) = N(6)-[(R)-lipoyl]-L-lysyl-[protein] + NADH + H(+)</text>
        <dbReference type="Rhea" id="RHEA:15045"/>
        <dbReference type="Rhea" id="RHEA-COMP:10474"/>
        <dbReference type="Rhea" id="RHEA-COMP:10475"/>
        <dbReference type="ChEBI" id="CHEBI:15378"/>
        <dbReference type="ChEBI" id="CHEBI:57540"/>
        <dbReference type="ChEBI" id="CHEBI:57945"/>
        <dbReference type="ChEBI" id="CHEBI:83099"/>
        <dbReference type="ChEBI" id="CHEBI:83100"/>
        <dbReference type="EC" id="1.8.1.4"/>
    </reaction>
</comment>
<dbReference type="InterPro" id="IPR001100">
    <property type="entry name" value="Pyr_nuc-diS_OxRdtase"/>
</dbReference>
<dbReference type="InterPro" id="IPR023753">
    <property type="entry name" value="FAD/NAD-binding_dom"/>
</dbReference>
<dbReference type="PIRSF" id="PIRSF000350">
    <property type="entry name" value="Mercury_reductase_MerA"/>
    <property type="match status" value="1"/>
</dbReference>
<dbReference type="Gene3D" id="3.30.390.30">
    <property type="match status" value="1"/>
</dbReference>
<evidence type="ECO:0000256" key="5">
    <source>
        <dbReference type="ARBA" id="ARBA00022490"/>
    </source>
</evidence>